<dbReference type="KEGG" id="hpse:HPF_00555"/>
<protein>
    <recommendedName>
        <fullName evidence="2">Lysozyme inhibitor LprI-like N-terminal domain-containing protein</fullName>
    </recommendedName>
</protein>
<feature type="signal peptide" evidence="1">
    <location>
        <begin position="1"/>
        <end position="22"/>
    </location>
</feature>
<name>A0A4P6WUI4_HYDPS</name>
<dbReference type="RefSeq" id="WP_165961636.1">
    <property type="nucleotide sequence ID" value="NZ_CP037867.1"/>
</dbReference>
<accession>A0A4P6WUI4</accession>
<dbReference type="Pfam" id="PF07007">
    <property type="entry name" value="LprI"/>
    <property type="match status" value="1"/>
</dbReference>
<evidence type="ECO:0000256" key="1">
    <source>
        <dbReference type="SAM" id="SignalP"/>
    </source>
</evidence>
<organism evidence="3 4">
    <name type="scientific">Hydrogenophaga pseudoflava</name>
    <name type="common">Pseudomonas carboxydoflava</name>
    <dbReference type="NCBI Taxonomy" id="47421"/>
    <lineage>
        <taxon>Bacteria</taxon>
        <taxon>Pseudomonadati</taxon>
        <taxon>Pseudomonadota</taxon>
        <taxon>Betaproteobacteria</taxon>
        <taxon>Burkholderiales</taxon>
        <taxon>Comamonadaceae</taxon>
        <taxon>Hydrogenophaga</taxon>
    </lineage>
</organism>
<dbReference type="EMBL" id="CP037867">
    <property type="protein sequence ID" value="QBM26146.1"/>
    <property type="molecule type" value="Genomic_DNA"/>
</dbReference>
<proteinExistence type="predicted"/>
<dbReference type="Gene3D" id="1.20.1270.180">
    <property type="match status" value="1"/>
</dbReference>
<evidence type="ECO:0000313" key="4">
    <source>
        <dbReference type="Proteomes" id="UP000293912"/>
    </source>
</evidence>
<keyword evidence="1" id="KW-0732">Signal</keyword>
<feature type="chain" id="PRO_5020429125" description="Lysozyme inhibitor LprI-like N-terminal domain-containing protein" evidence="1">
    <location>
        <begin position="23"/>
        <end position="142"/>
    </location>
</feature>
<reference evidence="3 4" key="1">
    <citation type="submission" date="2019-03" db="EMBL/GenBank/DDBJ databases">
        <authorList>
            <person name="Sebastian G."/>
            <person name="Baumann P."/>
            <person name="Ruckert C."/>
            <person name="Kalinowski J."/>
            <person name="Nebel B."/>
            <person name="Takors R."/>
            <person name="Blombach B."/>
        </authorList>
    </citation>
    <scope>NUCLEOTIDE SEQUENCE [LARGE SCALE GENOMIC DNA]</scope>
    <source>
        <strain evidence="3 4">DSM 1084</strain>
    </source>
</reference>
<dbReference type="InterPro" id="IPR009739">
    <property type="entry name" value="LprI-like_N"/>
</dbReference>
<feature type="domain" description="Lysozyme inhibitor LprI-like N-terminal" evidence="2">
    <location>
        <begin position="43"/>
        <end position="134"/>
    </location>
</feature>
<dbReference type="AlphaFoldDB" id="A0A4P6WUI4"/>
<dbReference type="PROSITE" id="PS51257">
    <property type="entry name" value="PROKAR_LIPOPROTEIN"/>
    <property type="match status" value="1"/>
</dbReference>
<sequence precursor="true">MKPIRIALLALSLGAASCATTASETPEAPPPLGQLESKTYLDCMKKANGRLEQAPCIQNEKAWQLKQLNLLYKQLAGKLSEEQRKSLVTSQAAWATFLDNERGFATSVYYPQGGSSDLSVSTNEIRWIAQRRQQLQLHLDLN</sequence>
<evidence type="ECO:0000259" key="2">
    <source>
        <dbReference type="Pfam" id="PF07007"/>
    </source>
</evidence>
<keyword evidence="4" id="KW-1185">Reference proteome</keyword>
<gene>
    <name evidence="3" type="ORF">HPF_00555</name>
</gene>
<evidence type="ECO:0000313" key="3">
    <source>
        <dbReference type="EMBL" id="QBM26146.1"/>
    </source>
</evidence>
<dbReference type="Proteomes" id="UP000293912">
    <property type="component" value="Chromosome"/>
</dbReference>